<proteinExistence type="predicted"/>
<evidence type="ECO:0000313" key="1">
    <source>
        <dbReference type="EMBL" id="POZ62447.1"/>
    </source>
</evidence>
<dbReference type="Proteomes" id="UP000237082">
    <property type="component" value="Unassembled WGS sequence"/>
</dbReference>
<dbReference type="EMBL" id="PQWB01000029">
    <property type="protein sequence ID" value="POZ62447.1"/>
    <property type="molecule type" value="Genomic_DNA"/>
</dbReference>
<dbReference type="AlphaFoldDB" id="A0A2S5DHF4"/>
<sequence length="115" mass="12112">MSPAEASHILSALANGVDPSSGEPLPANDVFNQPDVIRALFLAERALHAFKPQRGAPGNAGREWTEDEEARLLQAYDAGAELKQIAADHARSRGAIAARLAKLGRLAPDADASFA</sequence>
<dbReference type="RefSeq" id="WP_103902198.1">
    <property type="nucleotide sequence ID" value="NZ_PQWB01000029.1"/>
</dbReference>
<accession>A0A2S5DHF4</accession>
<dbReference type="OrthoDB" id="6637817at2"/>
<comment type="caution">
    <text evidence="1">The sequence shown here is derived from an EMBL/GenBank/DDBJ whole genome shotgun (WGS) entry which is preliminary data.</text>
</comment>
<evidence type="ECO:0000313" key="2">
    <source>
        <dbReference type="Proteomes" id="UP000237082"/>
    </source>
</evidence>
<reference evidence="2" key="1">
    <citation type="submission" date="2018-02" db="EMBL/GenBank/DDBJ databases">
        <authorList>
            <person name="O'Hara-Hanley K."/>
            <person name="Soby S."/>
        </authorList>
    </citation>
    <scope>NUCLEOTIDE SEQUENCE [LARGE SCALE GENOMIC DNA]</scope>
    <source>
        <strain evidence="2">MWU14-2602</strain>
    </source>
</reference>
<name>A0A2S5DHF4_9NEIS</name>
<keyword evidence="2" id="KW-1185">Reference proteome</keyword>
<gene>
    <name evidence="1" type="ORF">C2I19_08090</name>
</gene>
<organism evidence="1 2">
    <name type="scientific">Chromobacterium alticapitis</name>
    <dbReference type="NCBI Taxonomy" id="2073169"/>
    <lineage>
        <taxon>Bacteria</taxon>
        <taxon>Pseudomonadati</taxon>
        <taxon>Pseudomonadota</taxon>
        <taxon>Betaproteobacteria</taxon>
        <taxon>Neisseriales</taxon>
        <taxon>Chromobacteriaceae</taxon>
        <taxon>Chromobacterium</taxon>
    </lineage>
</organism>
<protein>
    <submittedName>
        <fullName evidence="1">Uncharacterized protein</fullName>
    </submittedName>
</protein>